<dbReference type="InterPro" id="IPR029062">
    <property type="entry name" value="Class_I_gatase-like"/>
</dbReference>
<name>A0A328TVS4_9BACL</name>
<sequence>MSGIQYPSLKEGAAIGVTAPSSGVEGNLHHLLERARERLNASGFQVRYGDTAWTQNKAKSAPAAKRAQEFNAMIQDAGVDLIIPPWGGELLIEMVEQVEWDNLPCKWVLGYSDLSVLLLAITLKTGIATAHGSNLVDLRGETLDETTAMWRSVLSAGAGTSVVQHSSRLYQKAWQFDHPNVFNLTEPTFWRTMMPDGAPAVGGQVRFQGRLLGGCIDVIRHLIGTPYGDVKRFTDAFIPGEQVLWYLENCELNTADVRRSLVQMKLAGWFENCSGLLFGRSPANRPVENYTIEDVFRDLAQELGLPVVYDIDCGHVPPQITFINGAYAEVEVDVEAGRGTVTQHFS</sequence>
<dbReference type="Gene3D" id="3.40.50.10740">
    <property type="entry name" value="Class I glutamine amidotransferase-like"/>
    <property type="match status" value="1"/>
</dbReference>
<keyword evidence="6" id="KW-0645">Protease</keyword>
<comment type="similarity">
    <text evidence="1">Belongs to the peptidase S66 family.</text>
</comment>
<dbReference type="GO" id="GO:0004180">
    <property type="term" value="F:carboxypeptidase activity"/>
    <property type="evidence" value="ECO:0007669"/>
    <property type="project" value="UniProtKB-KW"/>
</dbReference>
<evidence type="ECO:0000259" key="5">
    <source>
        <dbReference type="Pfam" id="PF17676"/>
    </source>
</evidence>
<dbReference type="Pfam" id="PF17676">
    <property type="entry name" value="Peptidase_S66C"/>
    <property type="match status" value="1"/>
</dbReference>
<protein>
    <submittedName>
        <fullName evidence="6">LD-carboxypeptidase</fullName>
    </submittedName>
</protein>
<accession>A0A328TVS4</accession>
<dbReference type="SUPFAM" id="SSF52317">
    <property type="entry name" value="Class I glutamine amidotransferase-like"/>
    <property type="match status" value="1"/>
</dbReference>
<dbReference type="AlphaFoldDB" id="A0A328TVS4"/>
<evidence type="ECO:0000259" key="4">
    <source>
        <dbReference type="Pfam" id="PF02016"/>
    </source>
</evidence>
<feature type="domain" description="LD-carboxypeptidase C-terminal" evidence="5">
    <location>
        <begin position="208"/>
        <end position="330"/>
    </location>
</feature>
<dbReference type="InterPro" id="IPR003507">
    <property type="entry name" value="S66_fam"/>
</dbReference>
<reference evidence="6 7" key="1">
    <citation type="submission" date="2018-06" db="EMBL/GenBank/DDBJ databases">
        <title>Paenibacillus montanisoli sp. nov., isolated from mountain area soil.</title>
        <authorList>
            <person name="Wu M."/>
        </authorList>
    </citation>
    <scope>NUCLEOTIDE SEQUENCE [LARGE SCALE GENOMIC DNA]</scope>
    <source>
        <strain evidence="6 7">RA17</strain>
    </source>
</reference>
<keyword evidence="6" id="KW-0121">Carboxypeptidase</keyword>
<dbReference type="InterPro" id="IPR027461">
    <property type="entry name" value="Carboxypeptidase_A_C_sf"/>
</dbReference>
<evidence type="ECO:0000256" key="1">
    <source>
        <dbReference type="ARBA" id="ARBA00010233"/>
    </source>
</evidence>
<feature type="active site" description="Nucleophile" evidence="3">
    <location>
        <position position="112"/>
    </location>
</feature>
<comment type="caution">
    <text evidence="6">The sequence shown here is derived from an EMBL/GenBank/DDBJ whole genome shotgun (WGS) entry which is preliminary data.</text>
</comment>
<evidence type="ECO:0000313" key="6">
    <source>
        <dbReference type="EMBL" id="RAP74608.1"/>
    </source>
</evidence>
<evidence type="ECO:0000256" key="2">
    <source>
        <dbReference type="ARBA" id="ARBA00022801"/>
    </source>
</evidence>
<dbReference type="PANTHER" id="PTHR30237">
    <property type="entry name" value="MURAMOYLTETRAPEPTIDE CARBOXYPEPTIDASE"/>
    <property type="match status" value="1"/>
</dbReference>
<gene>
    <name evidence="6" type="ORF">DL346_21345</name>
</gene>
<dbReference type="EMBL" id="QLUW01000004">
    <property type="protein sequence ID" value="RAP74608.1"/>
    <property type="molecule type" value="Genomic_DNA"/>
</dbReference>
<dbReference type="Pfam" id="PF02016">
    <property type="entry name" value="Peptidase_S66"/>
    <property type="match status" value="1"/>
</dbReference>
<keyword evidence="2" id="KW-0378">Hydrolase</keyword>
<dbReference type="PANTHER" id="PTHR30237:SF5">
    <property type="entry name" value="CARBOXYPEPTIDASE VC_A0337-RELATED"/>
    <property type="match status" value="1"/>
</dbReference>
<dbReference type="CDD" id="cd07062">
    <property type="entry name" value="Peptidase_S66_mccF_like"/>
    <property type="match status" value="1"/>
</dbReference>
<feature type="active site" description="Charge relay system" evidence="3">
    <location>
        <position position="248"/>
    </location>
</feature>
<feature type="domain" description="LD-carboxypeptidase N-terminal" evidence="4">
    <location>
        <begin position="15"/>
        <end position="132"/>
    </location>
</feature>
<dbReference type="Gene3D" id="3.50.30.60">
    <property type="entry name" value="LD-carboxypeptidase A C-terminal domain-like"/>
    <property type="match status" value="1"/>
</dbReference>
<evidence type="ECO:0000313" key="7">
    <source>
        <dbReference type="Proteomes" id="UP000249260"/>
    </source>
</evidence>
<proteinExistence type="inferred from homology"/>
<dbReference type="SUPFAM" id="SSF141986">
    <property type="entry name" value="LD-carboxypeptidase A C-terminal domain-like"/>
    <property type="match status" value="1"/>
</dbReference>
<dbReference type="InterPro" id="IPR040921">
    <property type="entry name" value="Peptidase_S66C"/>
</dbReference>
<feature type="active site" description="Charge relay system" evidence="3">
    <location>
        <position position="315"/>
    </location>
</feature>
<dbReference type="InterPro" id="IPR027478">
    <property type="entry name" value="LdcA_N"/>
</dbReference>
<organism evidence="6 7">
    <name type="scientific">Paenibacillus montanisoli</name>
    <dbReference type="NCBI Taxonomy" id="2081970"/>
    <lineage>
        <taxon>Bacteria</taxon>
        <taxon>Bacillati</taxon>
        <taxon>Bacillota</taxon>
        <taxon>Bacilli</taxon>
        <taxon>Bacillales</taxon>
        <taxon>Paenibacillaceae</taxon>
        <taxon>Paenibacillus</taxon>
    </lineage>
</organism>
<dbReference type="Proteomes" id="UP000249260">
    <property type="component" value="Unassembled WGS sequence"/>
</dbReference>
<keyword evidence="7" id="KW-1185">Reference proteome</keyword>
<dbReference type="InterPro" id="IPR040449">
    <property type="entry name" value="Peptidase_S66_N"/>
</dbReference>
<evidence type="ECO:0000256" key="3">
    <source>
        <dbReference type="PIRSR" id="PIRSR028757-1"/>
    </source>
</evidence>
<dbReference type="OrthoDB" id="9807329at2"/>
<dbReference type="PIRSF" id="PIRSF028757">
    <property type="entry name" value="LD-carboxypeptidase"/>
    <property type="match status" value="1"/>
</dbReference>
<dbReference type="RefSeq" id="WP_112884397.1">
    <property type="nucleotide sequence ID" value="NZ_QLUW01000004.1"/>
</dbReference>